<accession>A0AAW0IGI0</accession>
<protein>
    <recommendedName>
        <fullName evidence="2">Neprosin PEP catalytic domain-containing protein</fullName>
    </recommendedName>
</protein>
<keyword evidence="4" id="KW-1185">Reference proteome</keyword>
<gene>
    <name evidence="3" type="ORF">CFP56_005060</name>
</gene>
<comment type="caution">
    <text evidence="3">The sequence shown here is derived from an EMBL/GenBank/DDBJ whole genome shotgun (WGS) entry which is preliminary data.</text>
</comment>
<evidence type="ECO:0000313" key="3">
    <source>
        <dbReference type="EMBL" id="KAK7813511.1"/>
    </source>
</evidence>
<evidence type="ECO:0000259" key="2">
    <source>
        <dbReference type="PROSITE" id="PS52045"/>
    </source>
</evidence>
<dbReference type="Gene3D" id="3.90.1320.10">
    <property type="entry name" value="Outer-capsid protein sigma 3, large lobe"/>
    <property type="match status" value="1"/>
</dbReference>
<feature type="chain" id="PRO_5043945540" description="Neprosin PEP catalytic domain-containing protein" evidence="1">
    <location>
        <begin position="31"/>
        <end position="418"/>
    </location>
</feature>
<dbReference type="InterPro" id="IPR004314">
    <property type="entry name" value="Neprosin"/>
</dbReference>
<feature type="domain" description="Neprosin PEP catalytic" evidence="2">
    <location>
        <begin position="169"/>
        <end position="418"/>
    </location>
</feature>
<dbReference type="Pfam" id="PF14365">
    <property type="entry name" value="Neprosin_AP"/>
    <property type="match status" value="1"/>
</dbReference>
<dbReference type="Proteomes" id="UP000237347">
    <property type="component" value="Unassembled WGS sequence"/>
</dbReference>
<name>A0AAW0IGI0_QUESU</name>
<dbReference type="PROSITE" id="PS52045">
    <property type="entry name" value="NEPROSIN_PEP_CD"/>
    <property type="match status" value="1"/>
</dbReference>
<proteinExistence type="predicted"/>
<feature type="signal peptide" evidence="1">
    <location>
        <begin position="1"/>
        <end position="30"/>
    </location>
</feature>
<evidence type="ECO:0000313" key="4">
    <source>
        <dbReference type="Proteomes" id="UP000237347"/>
    </source>
</evidence>
<dbReference type="Pfam" id="PF03080">
    <property type="entry name" value="Neprosin"/>
    <property type="match status" value="1"/>
</dbReference>
<reference evidence="3 4" key="1">
    <citation type="journal article" date="2018" name="Sci. Data">
        <title>The draft genome sequence of cork oak.</title>
        <authorList>
            <person name="Ramos A.M."/>
            <person name="Usie A."/>
            <person name="Barbosa P."/>
            <person name="Barros P.M."/>
            <person name="Capote T."/>
            <person name="Chaves I."/>
            <person name="Simoes F."/>
            <person name="Abreu I."/>
            <person name="Carrasquinho I."/>
            <person name="Faro C."/>
            <person name="Guimaraes J.B."/>
            <person name="Mendonca D."/>
            <person name="Nobrega F."/>
            <person name="Rodrigues L."/>
            <person name="Saibo N.J.M."/>
            <person name="Varela M.C."/>
            <person name="Egas C."/>
            <person name="Matos J."/>
            <person name="Miguel C.M."/>
            <person name="Oliveira M.M."/>
            <person name="Ricardo C.P."/>
            <person name="Goncalves S."/>
        </authorList>
    </citation>
    <scope>NUCLEOTIDE SEQUENCE [LARGE SCALE GENOMIC DNA]</scope>
    <source>
        <strain evidence="4">cv. HL8</strain>
    </source>
</reference>
<sequence length="418" mass="47649">MAFPCGSGRRWSRAIKMTFYLFFLIPMSSAGNRNTNTIFGKKQKLEVQQQLKRLNKPALKSIEKMYLIQSPDGDIIDCVDIYKQPAFDHPLLKNHTIQMRPSSYPEGFSFDEINDISANSEPKFTQPWHLNGRCPEGTIPIRRTKEEDLLRAGSVANFGRKKYPHAQKNVDPDVHEHAIYIEDGDKYYGMTAEINVWNPHTQEVNEFSASQFWLTSGEYGQDFDSIEAGMTVCENIYRDKETRIFVYWTDDAYQSTGCLNLDCPGFVQVDHQIVMGARVTPYSKYDGDQIGLKFYVWKDVNAGGNWWLKIGNIKLGYWPSSIFSLLSDSASSVQWGGEVINYNKNGQHTTTQMGSGHFAEEGPRKASFFKYLNVIDGSQITRGPRDTRTFMTKPNCYNIIDYGGFFYFGGPGRNPNCP</sequence>
<dbReference type="PANTHER" id="PTHR31589:SF255">
    <property type="entry name" value="NEPROSIN DOMAIN-CONTAINING PROTEIN"/>
    <property type="match status" value="1"/>
</dbReference>
<dbReference type="InterPro" id="IPR053168">
    <property type="entry name" value="Glutamic_endopeptidase"/>
</dbReference>
<dbReference type="InterPro" id="IPR025521">
    <property type="entry name" value="Neprosin_propep"/>
</dbReference>
<dbReference type="PANTHER" id="PTHR31589">
    <property type="entry name" value="PROTEIN, PUTATIVE (DUF239)-RELATED-RELATED"/>
    <property type="match status" value="1"/>
</dbReference>
<dbReference type="EMBL" id="PKMF04001237">
    <property type="protein sequence ID" value="KAK7813511.1"/>
    <property type="molecule type" value="Genomic_DNA"/>
</dbReference>
<organism evidence="3 4">
    <name type="scientific">Quercus suber</name>
    <name type="common">Cork oak</name>
    <dbReference type="NCBI Taxonomy" id="58331"/>
    <lineage>
        <taxon>Eukaryota</taxon>
        <taxon>Viridiplantae</taxon>
        <taxon>Streptophyta</taxon>
        <taxon>Embryophyta</taxon>
        <taxon>Tracheophyta</taxon>
        <taxon>Spermatophyta</taxon>
        <taxon>Magnoliopsida</taxon>
        <taxon>eudicotyledons</taxon>
        <taxon>Gunneridae</taxon>
        <taxon>Pentapetalae</taxon>
        <taxon>rosids</taxon>
        <taxon>fabids</taxon>
        <taxon>Fagales</taxon>
        <taxon>Fagaceae</taxon>
        <taxon>Quercus</taxon>
    </lineage>
</organism>
<keyword evidence="1" id="KW-0732">Signal</keyword>
<dbReference type="AlphaFoldDB" id="A0AAW0IGI0"/>
<evidence type="ECO:0000256" key="1">
    <source>
        <dbReference type="SAM" id="SignalP"/>
    </source>
</evidence>